<dbReference type="Pfam" id="PF05188">
    <property type="entry name" value="MutS_II"/>
    <property type="match status" value="1"/>
</dbReference>
<dbReference type="GO" id="GO:0140664">
    <property type="term" value="F:ATP-dependent DNA damage sensor activity"/>
    <property type="evidence" value="ECO:0007669"/>
    <property type="project" value="InterPro"/>
</dbReference>
<dbReference type="SMART" id="SM00534">
    <property type="entry name" value="MUTSac"/>
    <property type="match status" value="1"/>
</dbReference>
<dbReference type="Pfam" id="PF00488">
    <property type="entry name" value="MutS_V"/>
    <property type="match status" value="1"/>
</dbReference>
<keyword evidence="3" id="KW-0547">Nucleotide-binding</keyword>
<evidence type="ECO:0000256" key="5">
    <source>
        <dbReference type="ARBA" id="ARBA00023125"/>
    </source>
</evidence>
<dbReference type="InterPro" id="IPR011184">
    <property type="entry name" value="DNA_mismatch_repair_Msh2"/>
</dbReference>
<gene>
    <name evidence="12" type="primary">MSH4</name>
    <name evidence="12" type="ORF">CFIMG_006345RAa</name>
</gene>
<protein>
    <recommendedName>
        <fullName evidence="2 9">DNA mismatch repair protein MSH3</fullName>
    </recommendedName>
    <alternativeName>
        <fullName evidence="2 9">DNA mismatch repair protein MSH3</fullName>
    </alternativeName>
    <alternativeName>
        <fullName evidence="8">MutS protein homolog 3</fullName>
    </alternativeName>
</protein>
<dbReference type="InterPro" id="IPR007696">
    <property type="entry name" value="DNA_mismatch_repair_MutS_core"/>
</dbReference>
<dbReference type="EMBL" id="APWK03000141">
    <property type="protein sequence ID" value="PHH50217.1"/>
    <property type="molecule type" value="Genomic_DNA"/>
</dbReference>
<keyword evidence="13" id="KW-1185">Reference proteome</keyword>
<feature type="compositionally biased region" description="Acidic residues" evidence="10">
    <location>
        <begin position="889"/>
        <end position="900"/>
    </location>
</feature>
<evidence type="ECO:0000256" key="8">
    <source>
        <dbReference type="ARBA" id="ARBA00029792"/>
    </source>
</evidence>
<dbReference type="InterPro" id="IPR000432">
    <property type="entry name" value="DNA_mismatch_repair_MutS_C"/>
</dbReference>
<keyword evidence="6" id="KW-0469">Meiosis</keyword>
<sequence length="918" mass="102914">MESFTISPSQPSTPKSFSCNESDGLFNRGSPSAESSISQMPSRNSKGTSTPGIISLQRSHSACRNMPPQSHQSTGSRQSRPPTSMSSRGLSTASGRKSRAGSIMGNDEAENLICALSEARGVVPSVGICFINVSTGEVSMSQICDNQFYVKTIHKLRMHEPSYILVCSTFCSPNQKSTLYSLLEEHIVGSKLVSGDRSMWNEAAGLEYIQNLAFREDAEAIKVAIQGNFYAICSFSAAMKYLESEYSIRVTPHSLRIKYQPSEDTMMIDISAVQSLELVRNLREPRSKNSLYGLLNHTQTPMGARILRSNILQPSTLREAFLIPRYDALSELTTNEAMFIEIRQALQKFSDIEKILTKMVFVTTKVSLYESEQALNQVLMVKQFLESVPQVHAALLPAKSPLLTKIRDLCRPEITHPVLAKILESIEPDVTYAKAPVELRNQRTFAVKRGINGLLDVARKTFKEGQEDIYNHFEELNSTLGVNAQLKYDPGRKYWLQVRANEFENRPTPEGLINCIKKRKFIQCQTLLLLKLNQRVKDSEQEVIIQSDAVIQSILDFIRTHVPHLFRVCESIALLDMISSFGQLVTLREYVKPEINGTLALKAARHPLMDVSISQFVPNDFYSSEDYHFQIVTGCNMSGKSTYIRSVALFQIMAQIGCFVPAEYASFPIIHSIFARVSTDDSIEANMSTFSIEMREMAFILRNVDENSMAIIDELGRGTSTRDGLAIAVAMAESLIESKARVWFTTHFLELGEALQDRPGVLNLHLATHTSNDSDNTPKTTMLYKVESGVVDNEHYGLRLAKAMEFPPRFIAFAEAILQDLQAQREASKHGSERAQVLARRRLVMNLFESLKQVVSSEMDNAALWKYLARLQEEFINRMEELSSHHGDSEDEVSDCDSESLDVTRTSDIESASLEGRN</sequence>
<dbReference type="SUPFAM" id="SSF53150">
    <property type="entry name" value="DNA repair protein MutS, domain II"/>
    <property type="match status" value="1"/>
</dbReference>
<dbReference type="SUPFAM" id="SSF48334">
    <property type="entry name" value="DNA repair protein MutS, domain III"/>
    <property type="match status" value="1"/>
</dbReference>
<evidence type="ECO:0000313" key="13">
    <source>
        <dbReference type="Proteomes" id="UP000222788"/>
    </source>
</evidence>
<dbReference type="GO" id="GO:0030983">
    <property type="term" value="F:mismatched DNA binding"/>
    <property type="evidence" value="ECO:0007669"/>
    <property type="project" value="InterPro"/>
</dbReference>
<feature type="compositionally biased region" description="Polar residues" evidence="10">
    <location>
        <begin position="29"/>
        <end position="95"/>
    </location>
</feature>
<dbReference type="InterPro" id="IPR036187">
    <property type="entry name" value="DNA_mismatch_repair_MutS_sf"/>
</dbReference>
<accession>A0A2C5WW30</accession>
<evidence type="ECO:0000256" key="10">
    <source>
        <dbReference type="SAM" id="MobiDB-lite"/>
    </source>
</evidence>
<name>A0A2C5WW30_9PEZI</name>
<dbReference type="Gene3D" id="3.40.50.300">
    <property type="entry name" value="P-loop containing nucleotide triphosphate hydrolases"/>
    <property type="match status" value="1"/>
</dbReference>
<proteinExistence type="inferred from homology"/>
<evidence type="ECO:0000259" key="11">
    <source>
        <dbReference type="PROSITE" id="PS00486"/>
    </source>
</evidence>
<comment type="subunit">
    <text evidence="7">Heterodimer consisting of MSH2-MSH3 (MutS beta). Forms a ternary complex with MutL alpha (MLH1-PMS1).</text>
</comment>
<evidence type="ECO:0000256" key="4">
    <source>
        <dbReference type="ARBA" id="ARBA00022840"/>
    </source>
</evidence>
<evidence type="ECO:0000256" key="2">
    <source>
        <dbReference type="ARBA" id="ARBA00022151"/>
    </source>
</evidence>
<dbReference type="GO" id="GO:0005634">
    <property type="term" value="C:nucleus"/>
    <property type="evidence" value="ECO:0007669"/>
    <property type="project" value="TreeGrafter"/>
</dbReference>
<dbReference type="SUPFAM" id="SSF52540">
    <property type="entry name" value="P-loop containing nucleoside triphosphate hydrolases"/>
    <property type="match status" value="1"/>
</dbReference>
<keyword evidence="5" id="KW-0238">DNA-binding</keyword>
<dbReference type="Gene3D" id="1.10.1420.10">
    <property type="match status" value="2"/>
</dbReference>
<dbReference type="Gene3D" id="3.30.420.110">
    <property type="entry name" value="MutS, connector domain"/>
    <property type="match status" value="1"/>
</dbReference>
<dbReference type="GO" id="GO:0007131">
    <property type="term" value="P:reciprocal meiotic recombination"/>
    <property type="evidence" value="ECO:0007669"/>
    <property type="project" value="TreeGrafter"/>
</dbReference>
<feature type="region of interest" description="Disordered" evidence="10">
    <location>
        <begin position="882"/>
        <end position="918"/>
    </location>
</feature>
<dbReference type="PIRSF" id="PIRSF005813">
    <property type="entry name" value="MSH2"/>
    <property type="match status" value="1"/>
</dbReference>
<reference evidence="12 13" key="2">
    <citation type="journal article" date="2013" name="IMA Fungus">
        <title>IMA Genome-F 1: Ceratocystis fimbriata: Draft nuclear genome sequence for the plant pathogen, Ceratocystis fimbriata.</title>
        <authorList>
            <person name="Wilken P.M."/>
            <person name="Steenkamp E.T."/>
            <person name="Wingfield M.J."/>
            <person name="de Beer Z.W."/>
            <person name="Wingfield B.D."/>
        </authorList>
    </citation>
    <scope>NUCLEOTIDE SEQUENCE [LARGE SCALE GENOMIC DNA]</scope>
    <source>
        <strain evidence="12 13">CBS 114723</strain>
    </source>
</reference>
<reference evidence="12 13" key="1">
    <citation type="journal article" date="2013" name="Fungal Biol.">
        <title>Analysis of microsatellite markers in the genome of the plant pathogen Ceratocystis fimbriata.</title>
        <authorList>
            <person name="Simpson M.C."/>
            <person name="Wilken P.M."/>
            <person name="Coetzee M.P."/>
            <person name="Wingfield M.J."/>
            <person name="Wingfield B.D."/>
        </authorList>
    </citation>
    <scope>NUCLEOTIDE SEQUENCE [LARGE SCALE GENOMIC DNA]</scope>
    <source>
        <strain evidence="12 13">CBS 114723</strain>
    </source>
</reference>
<dbReference type="PANTHER" id="PTHR11361">
    <property type="entry name" value="DNA MISMATCH REPAIR PROTEIN MUTS FAMILY MEMBER"/>
    <property type="match status" value="1"/>
</dbReference>
<dbReference type="OrthoDB" id="276261at2759"/>
<dbReference type="InterPro" id="IPR036678">
    <property type="entry name" value="MutS_con_dom_sf"/>
</dbReference>
<evidence type="ECO:0000256" key="9">
    <source>
        <dbReference type="ARBA" id="ARBA00073774"/>
    </source>
</evidence>
<organism evidence="12 13">
    <name type="scientific">Ceratocystis fimbriata CBS 114723</name>
    <dbReference type="NCBI Taxonomy" id="1035309"/>
    <lineage>
        <taxon>Eukaryota</taxon>
        <taxon>Fungi</taxon>
        <taxon>Dikarya</taxon>
        <taxon>Ascomycota</taxon>
        <taxon>Pezizomycotina</taxon>
        <taxon>Sordariomycetes</taxon>
        <taxon>Hypocreomycetidae</taxon>
        <taxon>Microascales</taxon>
        <taxon>Ceratocystidaceae</taxon>
        <taxon>Ceratocystis</taxon>
    </lineage>
</organism>
<comment type="similarity">
    <text evidence="1">Belongs to the DNA mismatch repair MutS family. MSH3 subfamily.</text>
</comment>
<evidence type="ECO:0000256" key="7">
    <source>
        <dbReference type="ARBA" id="ARBA00025902"/>
    </source>
</evidence>
<evidence type="ECO:0000256" key="6">
    <source>
        <dbReference type="ARBA" id="ARBA00023254"/>
    </source>
</evidence>
<evidence type="ECO:0000256" key="3">
    <source>
        <dbReference type="ARBA" id="ARBA00022741"/>
    </source>
</evidence>
<feature type="compositionally biased region" description="Polar residues" evidence="10">
    <location>
        <begin position="901"/>
        <end position="910"/>
    </location>
</feature>
<dbReference type="SMART" id="SM00533">
    <property type="entry name" value="MUTSd"/>
    <property type="match status" value="1"/>
</dbReference>
<feature type="compositionally biased region" description="Polar residues" evidence="10">
    <location>
        <begin position="1"/>
        <end position="21"/>
    </location>
</feature>
<dbReference type="STRING" id="1035309.A0A2C5WW30"/>
<dbReference type="GO" id="GO:0005524">
    <property type="term" value="F:ATP binding"/>
    <property type="evidence" value="ECO:0007669"/>
    <property type="project" value="UniProtKB-KW"/>
</dbReference>
<dbReference type="AlphaFoldDB" id="A0A2C5WW30"/>
<evidence type="ECO:0000256" key="1">
    <source>
        <dbReference type="ARBA" id="ARBA00007094"/>
    </source>
</evidence>
<dbReference type="PROSITE" id="PS00486">
    <property type="entry name" value="DNA_MISMATCH_REPAIR_2"/>
    <property type="match status" value="1"/>
</dbReference>
<dbReference type="InterPro" id="IPR027417">
    <property type="entry name" value="P-loop_NTPase"/>
</dbReference>
<comment type="caution">
    <text evidence="12">The sequence shown here is derived from an EMBL/GenBank/DDBJ whole genome shotgun (WGS) entry which is preliminary data.</text>
</comment>
<dbReference type="Proteomes" id="UP000222788">
    <property type="component" value="Unassembled WGS sequence"/>
</dbReference>
<keyword evidence="4" id="KW-0067">ATP-binding</keyword>
<dbReference type="FunFam" id="3.40.50.300:FF:000870">
    <property type="entry name" value="MutS protein homolog 4"/>
    <property type="match status" value="1"/>
</dbReference>
<feature type="domain" description="DNA mismatch repair proteins mutS family" evidence="11">
    <location>
        <begin position="708"/>
        <end position="724"/>
    </location>
</feature>
<dbReference type="InterPro" id="IPR045076">
    <property type="entry name" value="MutS"/>
</dbReference>
<evidence type="ECO:0000313" key="12">
    <source>
        <dbReference type="EMBL" id="PHH50217.1"/>
    </source>
</evidence>
<dbReference type="InterPro" id="IPR007860">
    <property type="entry name" value="DNA_mmatch_repair_MutS_con_dom"/>
</dbReference>
<dbReference type="PANTHER" id="PTHR11361:SF21">
    <property type="entry name" value="MUTS PROTEIN HOMOLOG 4"/>
    <property type="match status" value="1"/>
</dbReference>
<dbReference type="GO" id="GO:0006298">
    <property type="term" value="P:mismatch repair"/>
    <property type="evidence" value="ECO:0007669"/>
    <property type="project" value="InterPro"/>
</dbReference>
<dbReference type="Pfam" id="PF05192">
    <property type="entry name" value="MutS_III"/>
    <property type="match status" value="1"/>
</dbReference>
<feature type="region of interest" description="Disordered" evidence="10">
    <location>
        <begin position="1"/>
        <end position="102"/>
    </location>
</feature>